<reference evidence="1 2" key="1">
    <citation type="submission" date="2014-11" db="EMBL/GenBank/DDBJ databases">
        <title>Genetic blueprint of the zoonotic pathogen Toxocara canis.</title>
        <authorList>
            <person name="Zhu X.-Q."/>
            <person name="Korhonen P.K."/>
            <person name="Cai H."/>
            <person name="Young N.D."/>
            <person name="Nejsum P."/>
            <person name="von Samson-Himmelstjerna G."/>
            <person name="Boag P.R."/>
            <person name="Tan P."/>
            <person name="Li Q."/>
            <person name="Min J."/>
            <person name="Yang Y."/>
            <person name="Wang X."/>
            <person name="Fang X."/>
            <person name="Hall R.S."/>
            <person name="Hofmann A."/>
            <person name="Sternberg P.W."/>
            <person name="Jex A.R."/>
            <person name="Gasser R.B."/>
        </authorList>
    </citation>
    <scope>NUCLEOTIDE SEQUENCE [LARGE SCALE GENOMIC DNA]</scope>
    <source>
        <strain evidence="1">PN_DK_2014</strain>
    </source>
</reference>
<feature type="non-terminal residue" evidence="1">
    <location>
        <position position="1"/>
    </location>
</feature>
<sequence length="140" mass="15630">KVLLIAEVVRIHSSPTYLLSFESASHRVRTLRMLGEKFVEHNAVALCERFDTLSLTAGREAVECRGGCRESYLADFEGDTTKHDGAERSREHCRVAMRAFCACIGECVCWSGLALSVMQLFYVARLFARCPDVLLLLTGI</sequence>
<feature type="non-terminal residue" evidence="1">
    <location>
        <position position="140"/>
    </location>
</feature>
<protein>
    <submittedName>
        <fullName evidence="1">Uncharacterized protein</fullName>
    </submittedName>
</protein>
<organism evidence="1 2">
    <name type="scientific">Toxocara canis</name>
    <name type="common">Canine roundworm</name>
    <dbReference type="NCBI Taxonomy" id="6265"/>
    <lineage>
        <taxon>Eukaryota</taxon>
        <taxon>Metazoa</taxon>
        <taxon>Ecdysozoa</taxon>
        <taxon>Nematoda</taxon>
        <taxon>Chromadorea</taxon>
        <taxon>Rhabditida</taxon>
        <taxon>Spirurina</taxon>
        <taxon>Ascaridomorpha</taxon>
        <taxon>Ascaridoidea</taxon>
        <taxon>Toxocaridae</taxon>
        <taxon>Toxocara</taxon>
    </lineage>
</organism>
<evidence type="ECO:0000313" key="2">
    <source>
        <dbReference type="Proteomes" id="UP000031036"/>
    </source>
</evidence>
<keyword evidence="2" id="KW-1185">Reference proteome</keyword>
<dbReference type="Proteomes" id="UP000031036">
    <property type="component" value="Unassembled WGS sequence"/>
</dbReference>
<proteinExistence type="predicted"/>
<accession>A0A0B2UQY1</accession>
<comment type="caution">
    <text evidence="1">The sequence shown here is derived from an EMBL/GenBank/DDBJ whole genome shotgun (WGS) entry which is preliminary data.</text>
</comment>
<name>A0A0B2UQY1_TOXCA</name>
<gene>
    <name evidence="1" type="ORF">Tcan_00576</name>
</gene>
<evidence type="ECO:0000313" key="1">
    <source>
        <dbReference type="EMBL" id="KHN71763.1"/>
    </source>
</evidence>
<dbReference type="EMBL" id="JPKZ01020809">
    <property type="protein sequence ID" value="KHN71763.1"/>
    <property type="molecule type" value="Genomic_DNA"/>
</dbReference>
<dbReference type="AlphaFoldDB" id="A0A0B2UQY1"/>